<dbReference type="SUPFAM" id="SSF58100">
    <property type="entry name" value="Bacterial hemolysins"/>
    <property type="match status" value="1"/>
</dbReference>
<evidence type="ECO:0000313" key="5">
    <source>
        <dbReference type="Proteomes" id="UP000033109"/>
    </source>
</evidence>
<gene>
    <name evidence="4" type="ORF">PKOR_20915</name>
</gene>
<dbReference type="HOGENOM" id="CLU_108467_0_0_10"/>
<feature type="signal peptide" evidence="3">
    <location>
        <begin position="1"/>
        <end position="19"/>
    </location>
</feature>
<dbReference type="AlphaFoldDB" id="A0A0E3UZ81"/>
<keyword evidence="3" id="KW-0732">Signal</keyword>
<evidence type="ECO:0000256" key="2">
    <source>
        <dbReference type="SAM" id="Phobius"/>
    </source>
</evidence>
<organism evidence="4 5">
    <name type="scientific">Pontibacter korlensis</name>
    <dbReference type="NCBI Taxonomy" id="400092"/>
    <lineage>
        <taxon>Bacteria</taxon>
        <taxon>Pseudomonadati</taxon>
        <taxon>Bacteroidota</taxon>
        <taxon>Cytophagia</taxon>
        <taxon>Cytophagales</taxon>
        <taxon>Hymenobacteraceae</taxon>
        <taxon>Pontibacter</taxon>
    </lineage>
</organism>
<dbReference type="OrthoDB" id="982816at2"/>
<keyword evidence="5" id="KW-1185">Reference proteome</keyword>
<proteinExistence type="predicted"/>
<evidence type="ECO:0000256" key="3">
    <source>
        <dbReference type="SAM" id="SignalP"/>
    </source>
</evidence>
<feature type="coiled-coil region" evidence="1">
    <location>
        <begin position="70"/>
        <end position="122"/>
    </location>
</feature>
<keyword evidence="2" id="KW-0812">Transmembrane</keyword>
<sequence>MKALFFSVALLCSAPMVQAQGNAAEKAPAANAKLEKQFEYLKSSSNSWQGYKVVKITTLESFWKTVQETVASKDKKLQNFEAEADAKLQEARKDVAAQEQQLQAMQQDMKQKEQEIQQSMHDITHISVLGIDLPKPFYVLLNSGIIVALLIALGVMAVQHKSSKRLAGEKRKAYDEMELELNEYKKSARERELKIKRELQTELNRVEELKQQLASVKKQPQL</sequence>
<keyword evidence="1" id="KW-0175">Coiled coil</keyword>
<evidence type="ECO:0000256" key="1">
    <source>
        <dbReference type="SAM" id="Coils"/>
    </source>
</evidence>
<name>A0A0E3UZ81_9BACT</name>
<dbReference type="EMBL" id="CP009621">
    <property type="protein sequence ID" value="AKD05086.1"/>
    <property type="molecule type" value="Genomic_DNA"/>
</dbReference>
<dbReference type="Proteomes" id="UP000033109">
    <property type="component" value="Chromosome"/>
</dbReference>
<feature type="transmembrane region" description="Helical" evidence="2">
    <location>
        <begin position="137"/>
        <end position="158"/>
    </location>
</feature>
<reference evidence="4 5" key="1">
    <citation type="journal article" date="2015" name="Sci. Rep.">
        <title>Unraveling adaptation of Pontibacter korlensis to radiation and infertility in desert through complete genome and comparative transcriptomic analysis.</title>
        <authorList>
            <person name="Dai J."/>
            <person name="Dai W."/>
            <person name="Qiu C."/>
            <person name="Yang Z."/>
            <person name="Zhang Y."/>
            <person name="Zhou M."/>
            <person name="Zhang L."/>
            <person name="Fang C."/>
            <person name="Gao Q."/>
            <person name="Yang Q."/>
            <person name="Li X."/>
            <person name="Wang Z."/>
            <person name="Wang Z."/>
            <person name="Jia Z."/>
            <person name="Chen X."/>
        </authorList>
    </citation>
    <scope>NUCLEOTIDE SEQUENCE [LARGE SCALE GENOMIC DNA]</scope>
    <source>
        <strain evidence="4 5">X14-1T</strain>
    </source>
</reference>
<evidence type="ECO:0008006" key="6">
    <source>
        <dbReference type="Google" id="ProtNLM"/>
    </source>
</evidence>
<dbReference type="PATRIC" id="fig|400092.3.peg.4601"/>
<dbReference type="RefSeq" id="WP_046313270.1">
    <property type="nucleotide sequence ID" value="NZ_CBCSCY010000055.1"/>
</dbReference>
<dbReference type="STRING" id="400092.PKOR_20915"/>
<protein>
    <recommendedName>
        <fullName evidence="6">tRNA (Guanine-N1)-methyltransferase</fullName>
    </recommendedName>
</protein>
<keyword evidence="2" id="KW-1133">Transmembrane helix</keyword>
<feature type="coiled-coil region" evidence="1">
    <location>
        <begin position="167"/>
        <end position="219"/>
    </location>
</feature>
<feature type="chain" id="PRO_5002413382" description="tRNA (Guanine-N1)-methyltransferase" evidence="3">
    <location>
        <begin position="20"/>
        <end position="222"/>
    </location>
</feature>
<dbReference type="KEGG" id="pko:PKOR_20915"/>
<accession>A0A0E3UZ81</accession>
<evidence type="ECO:0000313" key="4">
    <source>
        <dbReference type="EMBL" id="AKD05086.1"/>
    </source>
</evidence>
<keyword evidence="2" id="KW-0472">Membrane</keyword>